<dbReference type="Gene3D" id="2.30.110.10">
    <property type="entry name" value="Electron Transport, Fmn-binding Protein, Chain A"/>
    <property type="match status" value="1"/>
</dbReference>
<comment type="catalytic activity">
    <reaction evidence="5">
        <text>pyridoxamine 5'-phosphate + O2 + H2O = pyridoxal 5'-phosphate + H2O2 + NH4(+)</text>
        <dbReference type="Rhea" id="RHEA:15817"/>
        <dbReference type="ChEBI" id="CHEBI:15377"/>
        <dbReference type="ChEBI" id="CHEBI:15379"/>
        <dbReference type="ChEBI" id="CHEBI:16240"/>
        <dbReference type="ChEBI" id="CHEBI:28938"/>
        <dbReference type="ChEBI" id="CHEBI:58451"/>
        <dbReference type="ChEBI" id="CHEBI:597326"/>
        <dbReference type="EC" id="1.4.3.5"/>
    </reaction>
</comment>
<dbReference type="Proteomes" id="UP000676853">
    <property type="component" value="Unassembled WGS sequence"/>
</dbReference>
<reference evidence="8 9" key="1">
    <citation type="submission" date="2021-04" db="EMBL/GenBank/DDBJ databases">
        <title>Whole genome sequence analysis of a thiophenic sulfur metabolizing bacteria.</title>
        <authorList>
            <person name="Akhtar N."/>
            <person name="Akram J."/>
            <person name="Aslam A."/>
        </authorList>
    </citation>
    <scope>NUCLEOTIDE SEQUENCE [LARGE SCALE GENOMIC DNA]</scope>
    <source>
        <strain evidence="8 9">3OW</strain>
    </source>
</reference>
<dbReference type="RefSeq" id="WP_212554382.1">
    <property type="nucleotide sequence ID" value="NZ_JAGXOE010000042.1"/>
</dbReference>
<feature type="binding site" evidence="5">
    <location>
        <begin position="76"/>
        <end position="77"/>
    </location>
    <ligand>
        <name>FMN</name>
        <dbReference type="ChEBI" id="CHEBI:58210"/>
    </ligand>
</feature>
<sequence length="210" mass="23519">MREKYDGDSFDLQPEDLAGDGRTAWVTLWRSWFDDAVAANAPEPNAMVLATIDETGLPATRTVLCKGLDERGVVFYTNYGSDKARAVEANPVAAVTFPWIAIHRQVHVRGAVTKVTPEETAAYWAQRPRGSQLGTWASDQSRPVASRAAMAERFAEVEARFEGRDVPVPPEWGGYRIAPQVVEFWQGRENRVHNRVRLVAPEYTPIRLQP</sequence>
<dbReference type="EC" id="1.4.3.5" evidence="5"/>
<evidence type="ECO:0000256" key="1">
    <source>
        <dbReference type="ARBA" id="ARBA00007301"/>
    </source>
</evidence>
<dbReference type="InterPro" id="IPR012349">
    <property type="entry name" value="Split_barrel_FMN-bd"/>
</dbReference>
<dbReference type="HAMAP" id="MF_01629">
    <property type="entry name" value="PdxH"/>
    <property type="match status" value="1"/>
</dbReference>
<accession>A0ABS5NET7</accession>
<feature type="binding site" evidence="5">
    <location>
        <position position="127"/>
    </location>
    <ligand>
        <name>substrate</name>
    </ligand>
</feature>
<feature type="binding site" evidence="5">
    <location>
        <position position="123"/>
    </location>
    <ligand>
        <name>substrate</name>
    </ligand>
</feature>
<comment type="similarity">
    <text evidence="1 5">Belongs to the pyridoxamine 5'-phosphate oxidase family.</text>
</comment>
<evidence type="ECO:0000256" key="2">
    <source>
        <dbReference type="ARBA" id="ARBA00022630"/>
    </source>
</evidence>
<dbReference type="PANTHER" id="PTHR10851:SF0">
    <property type="entry name" value="PYRIDOXINE-5'-PHOSPHATE OXIDASE"/>
    <property type="match status" value="1"/>
</dbReference>
<keyword evidence="4 5" id="KW-0560">Oxidoreductase</keyword>
<feature type="binding site" evidence="5">
    <location>
        <begin position="61"/>
        <end position="66"/>
    </location>
    <ligand>
        <name>FMN</name>
        <dbReference type="ChEBI" id="CHEBI:58210"/>
    </ligand>
</feature>
<evidence type="ECO:0000256" key="3">
    <source>
        <dbReference type="ARBA" id="ARBA00022643"/>
    </source>
</evidence>
<organism evidence="8 9">
    <name type="scientific">Tsukamurella paurometabola</name>
    <name type="common">Corynebacterium paurometabolum</name>
    <dbReference type="NCBI Taxonomy" id="2061"/>
    <lineage>
        <taxon>Bacteria</taxon>
        <taxon>Bacillati</taxon>
        <taxon>Actinomycetota</taxon>
        <taxon>Actinomycetes</taxon>
        <taxon>Mycobacteriales</taxon>
        <taxon>Tsukamurellaceae</taxon>
        <taxon>Tsukamurella</taxon>
    </lineage>
</organism>
<feature type="binding site" evidence="5">
    <location>
        <position position="195"/>
    </location>
    <ligand>
        <name>FMN</name>
        <dbReference type="ChEBI" id="CHEBI:58210"/>
    </ligand>
</feature>
<evidence type="ECO:0000259" key="6">
    <source>
        <dbReference type="Pfam" id="PF01243"/>
    </source>
</evidence>
<feature type="binding site" evidence="5">
    <location>
        <position position="105"/>
    </location>
    <ligand>
        <name>FMN</name>
        <dbReference type="ChEBI" id="CHEBI:58210"/>
    </ligand>
</feature>
<dbReference type="Pfam" id="PF10590">
    <property type="entry name" value="PNP_phzG_C"/>
    <property type="match status" value="1"/>
</dbReference>
<dbReference type="Pfam" id="PF01243">
    <property type="entry name" value="PNPOx_N"/>
    <property type="match status" value="1"/>
</dbReference>
<dbReference type="NCBIfam" id="NF004231">
    <property type="entry name" value="PRK05679.1"/>
    <property type="match status" value="1"/>
</dbReference>
<keyword evidence="9" id="KW-1185">Reference proteome</keyword>
<feature type="binding site" evidence="5">
    <location>
        <position position="131"/>
    </location>
    <ligand>
        <name>substrate</name>
    </ligand>
</feature>
<evidence type="ECO:0000256" key="4">
    <source>
        <dbReference type="ARBA" id="ARBA00023002"/>
    </source>
</evidence>
<feature type="binding site" evidence="5">
    <location>
        <position position="83"/>
    </location>
    <ligand>
        <name>FMN</name>
        <dbReference type="ChEBI" id="CHEBI:58210"/>
    </ligand>
</feature>
<dbReference type="GO" id="GO:0004733">
    <property type="term" value="F:pyridoxamine phosphate oxidase activity"/>
    <property type="evidence" value="ECO:0007669"/>
    <property type="project" value="UniProtKB-EC"/>
</dbReference>
<dbReference type="PIRSF" id="PIRSF000190">
    <property type="entry name" value="Pyd_amn-ph_oxd"/>
    <property type="match status" value="1"/>
</dbReference>
<feature type="binding site" evidence="5">
    <location>
        <position position="66"/>
    </location>
    <ligand>
        <name>substrate</name>
    </ligand>
</feature>
<dbReference type="EMBL" id="JAGXOE010000042">
    <property type="protein sequence ID" value="MBS4102799.1"/>
    <property type="molecule type" value="Genomic_DNA"/>
</dbReference>
<dbReference type="PROSITE" id="PS01064">
    <property type="entry name" value="PYRIDOX_OXIDASE"/>
    <property type="match status" value="1"/>
</dbReference>
<feature type="domain" description="Pyridoxamine 5'-phosphate oxidase N-terminal" evidence="6">
    <location>
        <begin position="34"/>
        <end position="159"/>
    </location>
</feature>
<evidence type="ECO:0000313" key="8">
    <source>
        <dbReference type="EMBL" id="MBS4102799.1"/>
    </source>
</evidence>
<name>A0ABS5NET7_TSUPA</name>
<keyword evidence="5" id="KW-0664">Pyridoxine biosynthesis</keyword>
<comment type="cofactor">
    <cofactor evidence="5">
        <name>FMN</name>
        <dbReference type="ChEBI" id="CHEBI:58210"/>
    </cofactor>
    <text evidence="5">Binds 1 FMN per subunit.</text>
</comment>
<comment type="caution">
    <text evidence="5">Lacks conserved residue(s) required for the propagation of feature annotation.</text>
</comment>
<dbReference type="SUPFAM" id="SSF50475">
    <property type="entry name" value="FMN-binding split barrel"/>
    <property type="match status" value="1"/>
</dbReference>
<dbReference type="PANTHER" id="PTHR10851">
    <property type="entry name" value="PYRIDOXINE-5-PHOSPHATE OXIDASE"/>
    <property type="match status" value="1"/>
</dbReference>
<comment type="catalytic activity">
    <reaction evidence="5">
        <text>pyridoxine 5'-phosphate + O2 = pyridoxal 5'-phosphate + H2O2</text>
        <dbReference type="Rhea" id="RHEA:15149"/>
        <dbReference type="ChEBI" id="CHEBI:15379"/>
        <dbReference type="ChEBI" id="CHEBI:16240"/>
        <dbReference type="ChEBI" id="CHEBI:58589"/>
        <dbReference type="ChEBI" id="CHEBI:597326"/>
        <dbReference type="EC" id="1.4.3.5"/>
    </reaction>
</comment>
<dbReference type="NCBIfam" id="TIGR00558">
    <property type="entry name" value="pdxH"/>
    <property type="match status" value="1"/>
</dbReference>
<comment type="subunit">
    <text evidence="5">Homodimer.</text>
</comment>
<keyword evidence="3 5" id="KW-0288">FMN</keyword>
<dbReference type="InterPro" id="IPR011576">
    <property type="entry name" value="Pyridox_Oxase_N"/>
</dbReference>
<comment type="caution">
    <text evidence="8">The sequence shown here is derived from an EMBL/GenBank/DDBJ whole genome shotgun (WGS) entry which is preliminary data.</text>
</comment>
<comment type="function">
    <text evidence="5">Catalyzes the oxidation of either pyridoxine 5'-phosphate (PNP) or pyridoxamine 5'-phosphate (PMP) into pyridoxal 5'-phosphate (PLP).</text>
</comment>
<feature type="binding site" evidence="5">
    <location>
        <begin position="191"/>
        <end position="193"/>
    </location>
    <ligand>
        <name>substrate</name>
    </ligand>
</feature>
<feature type="binding site" evidence="5">
    <location>
        <position position="185"/>
    </location>
    <ligand>
        <name>FMN</name>
        <dbReference type="ChEBI" id="CHEBI:58210"/>
    </ligand>
</feature>
<comment type="pathway">
    <text evidence="5">Cofactor metabolism; pyridoxal 5'-phosphate salvage; pyridoxal 5'-phosphate from pyridoxamine 5'-phosphate: step 1/1.</text>
</comment>
<dbReference type="InterPro" id="IPR019740">
    <property type="entry name" value="Pyridox_Oxase_CS"/>
</dbReference>
<dbReference type="InterPro" id="IPR019576">
    <property type="entry name" value="Pyridoxamine_oxidase_dimer_C"/>
</dbReference>
<evidence type="ECO:0000313" key="9">
    <source>
        <dbReference type="Proteomes" id="UP000676853"/>
    </source>
</evidence>
<evidence type="ECO:0000256" key="5">
    <source>
        <dbReference type="HAMAP-Rule" id="MF_01629"/>
    </source>
</evidence>
<comment type="pathway">
    <text evidence="5">Cofactor metabolism; pyridoxal 5'-phosphate salvage; pyridoxal 5'-phosphate from pyridoxine 5'-phosphate: step 1/1.</text>
</comment>
<evidence type="ECO:0000259" key="7">
    <source>
        <dbReference type="Pfam" id="PF10590"/>
    </source>
</evidence>
<gene>
    <name evidence="5 8" type="primary">pdxH</name>
    <name evidence="8" type="ORF">KFZ73_16330</name>
</gene>
<protein>
    <recommendedName>
        <fullName evidence="5">Pyridoxine/pyridoxamine 5'-phosphate oxidase</fullName>
        <ecNumber evidence="5">1.4.3.5</ecNumber>
    </recommendedName>
    <alternativeName>
        <fullName evidence="5">PNP/PMP oxidase</fullName>
        <shortName evidence="5">PNPOx</shortName>
    </alternativeName>
    <alternativeName>
        <fullName evidence="5">Pyridoxal 5'-phosphate synthase</fullName>
    </alternativeName>
</protein>
<proteinExistence type="inferred from homology"/>
<keyword evidence="2 5" id="KW-0285">Flavoprotein</keyword>
<feature type="binding site" evidence="5">
    <location>
        <begin position="140"/>
        <end position="141"/>
    </location>
    <ligand>
        <name>FMN</name>
        <dbReference type="ChEBI" id="CHEBI:58210"/>
    </ligand>
</feature>
<feature type="domain" description="Pyridoxine 5'-phosphate oxidase dimerisation C-terminal" evidence="7">
    <location>
        <begin position="172"/>
        <end position="200"/>
    </location>
</feature>
<dbReference type="InterPro" id="IPR000659">
    <property type="entry name" value="Pyridox_Oxase"/>
</dbReference>